<dbReference type="AlphaFoldDB" id="A0AAW0ZCG4"/>
<protein>
    <recommendedName>
        <fullName evidence="3">Reverse transcriptase</fullName>
    </recommendedName>
</protein>
<name>A0AAW0ZCG4_9HYME</name>
<reference evidence="1 2" key="1">
    <citation type="submission" date="2024-05" db="EMBL/GenBank/DDBJ databases">
        <title>The nuclear and mitochondrial genome assemblies of Tetragonisca angustula (Apidae: Meliponini), a tiny yet remarkable pollinator in the Neotropics.</title>
        <authorList>
            <person name="Ferrari R."/>
            <person name="Ricardo P.C."/>
            <person name="Dias F.C."/>
            <person name="Araujo N.S."/>
            <person name="Soares D.O."/>
            <person name="Zhou Q.-S."/>
            <person name="Zhu C.-D."/>
            <person name="Coutinho L."/>
            <person name="Airas M.C."/>
            <person name="Batista T.M."/>
        </authorList>
    </citation>
    <scope>NUCLEOTIDE SEQUENCE [LARGE SCALE GENOMIC DNA]</scope>
    <source>
        <strain evidence="1">ASF017062</strain>
        <tissue evidence="1">Abdomen</tissue>
    </source>
</reference>
<sequence>MEVYTERGNSEEFWLTEGMRQECPLSPMLFALYSRYRRETEGGRHWGCGDRRQQNMEPSVRGCCATGKK</sequence>
<keyword evidence="2" id="KW-1185">Reference proteome</keyword>
<dbReference type="EMBL" id="JAWNGG020000268">
    <property type="protein sequence ID" value="KAK9295329.1"/>
    <property type="molecule type" value="Genomic_DNA"/>
</dbReference>
<organism evidence="1 2">
    <name type="scientific">Tetragonisca angustula</name>
    <dbReference type="NCBI Taxonomy" id="166442"/>
    <lineage>
        <taxon>Eukaryota</taxon>
        <taxon>Metazoa</taxon>
        <taxon>Ecdysozoa</taxon>
        <taxon>Arthropoda</taxon>
        <taxon>Hexapoda</taxon>
        <taxon>Insecta</taxon>
        <taxon>Pterygota</taxon>
        <taxon>Neoptera</taxon>
        <taxon>Endopterygota</taxon>
        <taxon>Hymenoptera</taxon>
        <taxon>Apocrita</taxon>
        <taxon>Aculeata</taxon>
        <taxon>Apoidea</taxon>
        <taxon>Anthophila</taxon>
        <taxon>Apidae</taxon>
        <taxon>Tetragonisca</taxon>
    </lineage>
</organism>
<evidence type="ECO:0000313" key="1">
    <source>
        <dbReference type="EMBL" id="KAK9295329.1"/>
    </source>
</evidence>
<evidence type="ECO:0000313" key="2">
    <source>
        <dbReference type="Proteomes" id="UP001432146"/>
    </source>
</evidence>
<accession>A0AAW0ZCG4</accession>
<proteinExistence type="predicted"/>
<gene>
    <name evidence="1" type="ORF">QLX08_010315</name>
</gene>
<dbReference type="Proteomes" id="UP001432146">
    <property type="component" value="Unassembled WGS sequence"/>
</dbReference>
<evidence type="ECO:0008006" key="3">
    <source>
        <dbReference type="Google" id="ProtNLM"/>
    </source>
</evidence>
<comment type="caution">
    <text evidence="1">The sequence shown here is derived from an EMBL/GenBank/DDBJ whole genome shotgun (WGS) entry which is preliminary data.</text>
</comment>